<dbReference type="KEGG" id="ptkz:JDV02_007929"/>
<organism evidence="1 2">
    <name type="scientific">Purpureocillium takamizusanense</name>
    <dbReference type="NCBI Taxonomy" id="2060973"/>
    <lineage>
        <taxon>Eukaryota</taxon>
        <taxon>Fungi</taxon>
        <taxon>Dikarya</taxon>
        <taxon>Ascomycota</taxon>
        <taxon>Pezizomycotina</taxon>
        <taxon>Sordariomycetes</taxon>
        <taxon>Hypocreomycetidae</taxon>
        <taxon>Hypocreales</taxon>
        <taxon>Ophiocordycipitaceae</taxon>
        <taxon>Purpureocillium</taxon>
    </lineage>
</organism>
<reference evidence="1" key="1">
    <citation type="submission" date="2021-11" db="EMBL/GenBank/DDBJ databases">
        <title>Purpureocillium_takamizusanense_genome.</title>
        <authorList>
            <person name="Nguyen N.-H."/>
        </authorList>
    </citation>
    <scope>NUCLEOTIDE SEQUENCE</scope>
    <source>
        <strain evidence="1">PT3</strain>
    </source>
</reference>
<gene>
    <name evidence="1" type="ORF">JDV02_007929</name>
</gene>
<evidence type="ECO:0000313" key="2">
    <source>
        <dbReference type="Proteomes" id="UP000829364"/>
    </source>
</evidence>
<dbReference type="EMBL" id="CP086360">
    <property type="protein sequence ID" value="UNI21999.1"/>
    <property type="molecule type" value="Genomic_DNA"/>
</dbReference>
<dbReference type="Proteomes" id="UP000829364">
    <property type="component" value="Chromosome 7"/>
</dbReference>
<protein>
    <submittedName>
        <fullName evidence="1">Uncharacterized protein</fullName>
    </submittedName>
</protein>
<dbReference type="GeneID" id="72069877"/>
<evidence type="ECO:0000313" key="1">
    <source>
        <dbReference type="EMBL" id="UNI21999.1"/>
    </source>
</evidence>
<sequence>MTEQIGVSWYQQFSKYGRGMEHGRARTQFFTHLEGHRPLAMAMSSVGIVVHDGVSGSEVCSLCNVSHAPLAGSSASTTAAWLLLQSLSVGGEMLAMDPRNWRGVKGCSTCMGQVLWGKLGLLLLWVGTRNLQLLFSVKT</sequence>
<keyword evidence="2" id="KW-1185">Reference proteome</keyword>
<proteinExistence type="predicted"/>
<dbReference type="AlphaFoldDB" id="A0A9Q8QJ68"/>
<name>A0A9Q8QJ68_9HYPO</name>
<accession>A0A9Q8QJ68</accession>
<dbReference type="RefSeq" id="XP_047845480.1">
    <property type="nucleotide sequence ID" value="XM_047989478.1"/>
</dbReference>